<proteinExistence type="predicted"/>
<evidence type="ECO:0000313" key="2">
    <source>
        <dbReference type="Proteomes" id="UP000194236"/>
    </source>
</evidence>
<sequence>MNFTIIANATLCDERGIYMLNIEPSRQPGARLITPYFQMDPTLTSWYQRRCLKLRYMVLGDNVVDKIIIWQQDMANRIIWKGRTISDGHWQTIQIYIKFLPKITSRFFIEIQTSNATGFFALARISIENYCGYKK</sequence>
<comment type="caution">
    <text evidence="1">The sequence shown here is derived from an EMBL/GenBank/DDBJ whole genome shotgun (WGS) entry which is preliminary data.</text>
</comment>
<evidence type="ECO:0000313" key="1">
    <source>
        <dbReference type="EMBL" id="OTF74379.1"/>
    </source>
</evidence>
<reference evidence="1 2" key="1">
    <citation type="submission" date="2017-03" db="EMBL/GenBank/DDBJ databases">
        <title>Genome Survey of Euroglyphus maynei.</title>
        <authorList>
            <person name="Arlian L.G."/>
            <person name="Morgan M.S."/>
            <person name="Rider S.D."/>
        </authorList>
    </citation>
    <scope>NUCLEOTIDE SEQUENCE [LARGE SCALE GENOMIC DNA]</scope>
    <source>
        <strain evidence="1">Arlian Lab</strain>
        <tissue evidence="1">Whole body</tissue>
    </source>
</reference>
<name>A0A1Y3B0R6_EURMA</name>
<dbReference type="EMBL" id="MUJZ01047347">
    <property type="protein sequence ID" value="OTF74379.1"/>
    <property type="molecule type" value="Genomic_DNA"/>
</dbReference>
<organism evidence="1 2">
    <name type="scientific">Euroglyphus maynei</name>
    <name type="common">Mayne's house dust mite</name>
    <dbReference type="NCBI Taxonomy" id="6958"/>
    <lineage>
        <taxon>Eukaryota</taxon>
        <taxon>Metazoa</taxon>
        <taxon>Ecdysozoa</taxon>
        <taxon>Arthropoda</taxon>
        <taxon>Chelicerata</taxon>
        <taxon>Arachnida</taxon>
        <taxon>Acari</taxon>
        <taxon>Acariformes</taxon>
        <taxon>Sarcoptiformes</taxon>
        <taxon>Astigmata</taxon>
        <taxon>Psoroptidia</taxon>
        <taxon>Analgoidea</taxon>
        <taxon>Pyroglyphidae</taxon>
        <taxon>Pyroglyphinae</taxon>
        <taxon>Euroglyphus</taxon>
    </lineage>
</organism>
<protein>
    <recommendedName>
        <fullName evidence="3">MAM domain-containing protein</fullName>
    </recommendedName>
</protein>
<dbReference type="Gene3D" id="2.60.120.200">
    <property type="match status" value="1"/>
</dbReference>
<dbReference type="OrthoDB" id="10328481at2759"/>
<dbReference type="AlphaFoldDB" id="A0A1Y3B0R6"/>
<dbReference type="Proteomes" id="UP000194236">
    <property type="component" value="Unassembled WGS sequence"/>
</dbReference>
<keyword evidence="2" id="KW-1185">Reference proteome</keyword>
<evidence type="ECO:0008006" key="3">
    <source>
        <dbReference type="Google" id="ProtNLM"/>
    </source>
</evidence>
<gene>
    <name evidence="1" type="ORF">BLA29_001639</name>
</gene>
<accession>A0A1Y3B0R6</accession>